<evidence type="ECO:0008006" key="5">
    <source>
        <dbReference type="Google" id="ProtNLM"/>
    </source>
</evidence>
<keyword evidence="4" id="KW-1185">Reference proteome</keyword>
<evidence type="ECO:0000313" key="4">
    <source>
        <dbReference type="Proteomes" id="UP001428817"/>
    </source>
</evidence>
<sequence length="72" mass="6584">MRKLHKVAVPASVTTAAMLIGSGTAFAQDAGAGAAAGGSVDVGGLLGGLGSALGGLPIVGGLLSSILGLIGL</sequence>
<evidence type="ECO:0000256" key="2">
    <source>
        <dbReference type="SAM" id="SignalP"/>
    </source>
</evidence>
<keyword evidence="1" id="KW-0472">Membrane</keyword>
<gene>
    <name evidence="3" type="ORF">GCM10023321_64790</name>
</gene>
<feature type="transmembrane region" description="Helical" evidence="1">
    <location>
        <begin position="51"/>
        <end position="70"/>
    </location>
</feature>
<name>A0ABP9QY35_9PSEU</name>
<organism evidence="3 4">
    <name type="scientific">Pseudonocardia eucalypti</name>
    <dbReference type="NCBI Taxonomy" id="648755"/>
    <lineage>
        <taxon>Bacteria</taxon>
        <taxon>Bacillati</taxon>
        <taxon>Actinomycetota</taxon>
        <taxon>Actinomycetes</taxon>
        <taxon>Pseudonocardiales</taxon>
        <taxon>Pseudonocardiaceae</taxon>
        <taxon>Pseudonocardia</taxon>
    </lineage>
</organism>
<comment type="caution">
    <text evidence="3">The sequence shown here is derived from an EMBL/GenBank/DDBJ whole genome shotgun (WGS) entry which is preliminary data.</text>
</comment>
<keyword evidence="1" id="KW-0812">Transmembrane</keyword>
<evidence type="ECO:0000256" key="1">
    <source>
        <dbReference type="SAM" id="Phobius"/>
    </source>
</evidence>
<dbReference type="Proteomes" id="UP001428817">
    <property type="component" value="Unassembled WGS sequence"/>
</dbReference>
<reference evidence="4" key="1">
    <citation type="journal article" date="2019" name="Int. J. Syst. Evol. Microbiol.">
        <title>The Global Catalogue of Microorganisms (GCM) 10K type strain sequencing project: providing services to taxonomists for standard genome sequencing and annotation.</title>
        <authorList>
            <consortium name="The Broad Institute Genomics Platform"/>
            <consortium name="The Broad Institute Genome Sequencing Center for Infectious Disease"/>
            <person name="Wu L."/>
            <person name="Ma J."/>
        </authorList>
    </citation>
    <scope>NUCLEOTIDE SEQUENCE [LARGE SCALE GENOMIC DNA]</scope>
    <source>
        <strain evidence="4">JCM 18303</strain>
    </source>
</reference>
<feature type="chain" id="PRO_5045314232" description="Secreted protein" evidence="2">
    <location>
        <begin position="28"/>
        <end position="72"/>
    </location>
</feature>
<dbReference type="RefSeq" id="WP_185063449.1">
    <property type="nucleotide sequence ID" value="NZ_BAABJP010000043.1"/>
</dbReference>
<protein>
    <recommendedName>
        <fullName evidence="5">Secreted protein</fullName>
    </recommendedName>
</protein>
<evidence type="ECO:0000313" key="3">
    <source>
        <dbReference type="EMBL" id="GAA5169350.1"/>
    </source>
</evidence>
<dbReference type="EMBL" id="BAABJP010000043">
    <property type="protein sequence ID" value="GAA5169350.1"/>
    <property type="molecule type" value="Genomic_DNA"/>
</dbReference>
<keyword evidence="2" id="KW-0732">Signal</keyword>
<feature type="signal peptide" evidence="2">
    <location>
        <begin position="1"/>
        <end position="27"/>
    </location>
</feature>
<keyword evidence="1" id="KW-1133">Transmembrane helix</keyword>
<proteinExistence type="predicted"/>
<accession>A0ABP9QY35</accession>